<evidence type="ECO:0000256" key="4">
    <source>
        <dbReference type="ARBA" id="ARBA00023136"/>
    </source>
</evidence>
<dbReference type="Pfam" id="PF00088">
    <property type="entry name" value="Trefoil"/>
    <property type="match status" value="1"/>
</dbReference>
<dbReference type="Gene3D" id="2.60.40.1180">
    <property type="entry name" value="Golgi alpha-mannosidase II"/>
    <property type="match status" value="2"/>
</dbReference>
<dbReference type="Gene3D" id="4.10.110.10">
    <property type="entry name" value="Spasmolytic Protein, domain 1"/>
    <property type="match status" value="1"/>
</dbReference>
<keyword evidence="7 10" id="KW-0326">Glycosidase</keyword>
<evidence type="ECO:0000256" key="9">
    <source>
        <dbReference type="PROSITE-ProRule" id="PRU00779"/>
    </source>
</evidence>
<keyword evidence="3 10" id="KW-0378">Hydrolase</keyword>
<feature type="disulfide bond" evidence="9">
    <location>
        <begin position="33"/>
        <end position="48"/>
    </location>
</feature>
<dbReference type="GO" id="GO:0030246">
    <property type="term" value="F:carbohydrate binding"/>
    <property type="evidence" value="ECO:0007669"/>
    <property type="project" value="InterPro"/>
</dbReference>
<dbReference type="CDD" id="cd14752">
    <property type="entry name" value="GH31_N"/>
    <property type="match status" value="1"/>
</dbReference>
<dbReference type="CDD" id="cd00111">
    <property type="entry name" value="Trefoil"/>
    <property type="match status" value="1"/>
</dbReference>
<organism evidence="13 14">
    <name type="scientific">[Myrmecia] bisecta</name>
    <dbReference type="NCBI Taxonomy" id="41462"/>
    <lineage>
        <taxon>Eukaryota</taxon>
        <taxon>Viridiplantae</taxon>
        <taxon>Chlorophyta</taxon>
        <taxon>core chlorophytes</taxon>
        <taxon>Trebouxiophyceae</taxon>
        <taxon>Trebouxiales</taxon>
        <taxon>Trebouxiaceae</taxon>
        <taxon>Myrmecia</taxon>
    </lineage>
</organism>
<dbReference type="GO" id="GO:0004553">
    <property type="term" value="F:hydrolase activity, hydrolyzing O-glycosyl compounds"/>
    <property type="evidence" value="ECO:0007669"/>
    <property type="project" value="InterPro"/>
</dbReference>
<feature type="domain" description="P-type" evidence="12">
    <location>
        <begin position="22"/>
        <end position="70"/>
    </location>
</feature>
<reference evidence="13 14" key="1">
    <citation type="journal article" date="2024" name="Nat. Commun.">
        <title>Phylogenomics reveals the evolutionary origins of lichenization in chlorophyte algae.</title>
        <authorList>
            <person name="Puginier C."/>
            <person name="Libourel C."/>
            <person name="Otte J."/>
            <person name="Skaloud P."/>
            <person name="Haon M."/>
            <person name="Grisel S."/>
            <person name="Petersen M."/>
            <person name="Berrin J.G."/>
            <person name="Delaux P.M."/>
            <person name="Dal Grande F."/>
            <person name="Keller J."/>
        </authorList>
    </citation>
    <scope>NUCLEOTIDE SEQUENCE [LARGE SCALE GENOMIC DNA]</scope>
    <source>
        <strain evidence="13 14">SAG 2043</strain>
    </source>
</reference>
<keyword evidence="5 9" id="KW-1015">Disulfide bond</keyword>
<feature type="signal peptide" evidence="11">
    <location>
        <begin position="1"/>
        <end position="19"/>
    </location>
</feature>
<evidence type="ECO:0000256" key="5">
    <source>
        <dbReference type="ARBA" id="ARBA00023157"/>
    </source>
</evidence>
<dbReference type="PROSITE" id="PS00129">
    <property type="entry name" value="GLYCOSYL_HYDROL_F31_1"/>
    <property type="match status" value="1"/>
</dbReference>
<dbReference type="SMART" id="SM00018">
    <property type="entry name" value="PD"/>
    <property type="match status" value="1"/>
</dbReference>
<dbReference type="SUPFAM" id="SSF51011">
    <property type="entry name" value="Glycosyl hydrolase domain"/>
    <property type="match status" value="1"/>
</dbReference>
<dbReference type="GO" id="GO:0005975">
    <property type="term" value="P:carbohydrate metabolic process"/>
    <property type="evidence" value="ECO:0007669"/>
    <property type="project" value="InterPro"/>
</dbReference>
<comment type="caution">
    <text evidence="9">Lacks conserved residue(s) required for the propagation of feature annotation.</text>
</comment>
<evidence type="ECO:0000256" key="6">
    <source>
        <dbReference type="ARBA" id="ARBA00023180"/>
    </source>
</evidence>
<accession>A0AAW1PN96</accession>
<dbReference type="InterPro" id="IPR013780">
    <property type="entry name" value="Glyco_hydro_b"/>
</dbReference>
<feature type="chain" id="PRO_5043923560" description="Maltase" evidence="11">
    <location>
        <begin position="20"/>
        <end position="959"/>
    </location>
</feature>
<keyword evidence="6" id="KW-0325">Glycoprotein</keyword>
<evidence type="ECO:0000256" key="2">
    <source>
        <dbReference type="ARBA" id="ARBA00007806"/>
    </source>
</evidence>
<evidence type="ECO:0000256" key="10">
    <source>
        <dbReference type="RuleBase" id="RU361185"/>
    </source>
</evidence>
<proteinExistence type="inferred from homology"/>
<dbReference type="EMBL" id="JALJOR010000010">
    <property type="protein sequence ID" value="KAK9810007.1"/>
    <property type="molecule type" value="Genomic_DNA"/>
</dbReference>
<gene>
    <name evidence="13" type="ORF">WJX72_003263</name>
</gene>
<dbReference type="Pfam" id="PF13802">
    <property type="entry name" value="Gal_mutarotas_2"/>
    <property type="match status" value="1"/>
</dbReference>
<dbReference type="Pfam" id="PF21365">
    <property type="entry name" value="Glyco_hydro_31_3rd"/>
    <property type="match status" value="1"/>
</dbReference>
<comment type="similarity">
    <text evidence="2 10">Belongs to the glycosyl hydrolase 31 family.</text>
</comment>
<dbReference type="Proteomes" id="UP001489004">
    <property type="component" value="Unassembled WGS sequence"/>
</dbReference>
<dbReference type="InterPro" id="IPR000519">
    <property type="entry name" value="P_trefoil_dom"/>
</dbReference>
<evidence type="ECO:0000256" key="8">
    <source>
        <dbReference type="ARBA" id="ARBA00041343"/>
    </source>
</evidence>
<evidence type="ECO:0000256" key="11">
    <source>
        <dbReference type="SAM" id="SignalP"/>
    </source>
</evidence>
<dbReference type="InterPro" id="IPR048395">
    <property type="entry name" value="Glyco_hydro_31_C"/>
</dbReference>
<comment type="subcellular location">
    <subcellularLocation>
        <location evidence="1">Membrane</location>
    </subcellularLocation>
</comment>
<dbReference type="SUPFAM" id="SSF51445">
    <property type="entry name" value="(Trans)glycosidases"/>
    <property type="match status" value="1"/>
</dbReference>
<comment type="caution">
    <text evidence="13">The sequence shown here is derived from an EMBL/GenBank/DDBJ whole genome shotgun (WGS) entry which is preliminary data.</text>
</comment>
<evidence type="ECO:0000313" key="13">
    <source>
        <dbReference type="EMBL" id="KAK9810007.1"/>
    </source>
</evidence>
<protein>
    <recommendedName>
        <fullName evidence="8">Maltase</fullName>
    </recommendedName>
</protein>
<sequence length="959" mass="104395">MEVIKRLFILAVVLGVARADGLSCCAHGPRKDCGFAGIDQQTCEAKGCCWLPRQDGQGPHVDEPWCVFSNAGRSDYVLHSADEQGSRMVASLVSLNRTAPELGPDIPNLQLSVEALSADTLHVKISDAKQARWEVPASVFPFGSLGAAPAASEDSDLDFSYAKEPFSFNISRAGSDATSAPLFSTAGLRLVFKDQYLELNSRVPASSMLFGLNERTNSRGLALPRDGLPLTLWNRDMASFTPDSNLYGSHPFIMEVRKDGSTHGILLLNSNGMDVVLTPDRLSFRIIGGIMDLYVFAGPTPGHVMDQMTRLVGKPAMPPFWSLGFHQCRWGYKTIADMQEVVERYAQANIPMETIWSDIDHMDGYRDFTLDPANYPAPDMAKFVEQLHAKFQRWVPIVDPGIKVDVGYAPYDTGLREDVFLKDVTGKPYMSQVWPGATHHPDFSNPKTTAYWTANLQAFHRMAAFDGLWIDMNEASNFCTGDVCELVPGSESRLEGLPAAVQRAQSSHSALSTLGSLATLRNSACFLRCTRADAYNTTLPPELTANLNNPPYAISNGNAHEPLERHTIPMTVSHHDGTLQYNTHNLYGLTEAIATHAALRNITGERPFVLTRSSFLGTGAVAAHWTGDNAATWDDLRWSISSVLNSGLVGVPFVGADICGFSGETTEELCARWISAGAFYPFSRDHSTGPPQELYLWEQTAAAGRKALALRYQLLPYLYTAFHHSSSHGCPVARPLFYAWPADGETHAVHQQWLLGDGVLVSPVLDQGVDKVEAYIPAGTWYSLWDRSVVDTRAGGKRLTLDAPLGDVPVHALGGVILPMQQAALTTTAVRESALSLLVALPAMMFLDTDANLEAQAELGNYLHFFAEVAVDTATGAHSGQVVASFTGSTAQACADVAWPTLDQVTVLGLEEAADANTVTVEVRYDADAQRLQLVGLAQQVQCPHSLRITWRSASPIQP</sequence>
<dbReference type="InterPro" id="IPR025887">
    <property type="entry name" value="Glyco_hydro_31_N_dom"/>
</dbReference>
<evidence type="ECO:0000256" key="3">
    <source>
        <dbReference type="ARBA" id="ARBA00022801"/>
    </source>
</evidence>
<dbReference type="InterPro" id="IPR030458">
    <property type="entry name" value="Glyco_hydro_31_AS"/>
</dbReference>
<keyword evidence="14" id="KW-1185">Reference proteome</keyword>
<evidence type="ECO:0000256" key="7">
    <source>
        <dbReference type="ARBA" id="ARBA00023295"/>
    </source>
</evidence>
<dbReference type="InterPro" id="IPR017853">
    <property type="entry name" value="GH"/>
</dbReference>
<dbReference type="PANTHER" id="PTHR22762">
    <property type="entry name" value="ALPHA-GLUCOSIDASE"/>
    <property type="match status" value="1"/>
</dbReference>
<evidence type="ECO:0000256" key="1">
    <source>
        <dbReference type="ARBA" id="ARBA00004370"/>
    </source>
</evidence>
<dbReference type="InterPro" id="IPR044913">
    <property type="entry name" value="P_trefoil_dom_sf"/>
</dbReference>
<dbReference type="InterPro" id="IPR011013">
    <property type="entry name" value="Gal_mutarotase_sf_dom"/>
</dbReference>
<name>A0AAW1PN96_9CHLO</name>
<dbReference type="InterPro" id="IPR000322">
    <property type="entry name" value="Glyco_hydro_31_TIM"/>
</dbReference>
<dbReference type="CDD" id="cd06602">
    <property type="entry name" value="GH31_MGAM_SI_GAA"/>
    <property type="match status" value="1"/>
</dbReference>
<dbReference type="PROSITE" id="PS51448">
    <property type="entry name" value="P_TREFOIL_2"/>
    <property type="match status" value="1"/>
</dbReference>
<keyword evidence="4" id="KW-0472">Membrane</keyword>
<dbReference type="GO" id="GO:0016020">
    <property type="term" value="C:membrane"/>
    <property type="evidence" value="ECO:0007669"/>
    <property type="project" value="UniProtKB-SubCell"/>
</dbReference>
<dbReference type="SUPFAM" id="SSF74650">
    <property type="entry name" value="Galactose mutarotase-like"/>
    <property type="match status" value="1"/>
</dbReference>
<evidence type="ECO:0000259" key="12">
    <source>
        <dbReference type="PROSITE" id="PS51448"/>
    </source>
</evidence>
<dbReference type="PANTHER" id="PTHR22762:SF133">
    <property type="entry name" value="P-TYPE DOMAIN-CONTAINING PROTEIN"/>
    <property type="match status" value="1"/>
</dbReference>
<dbReference type="Gene3D" id="2.60.40.1760">
    <property type="entry name" value="glycosyl hydrolase (family 31)"/>
    <property type="match status" value="1"/>
</dbReference>
<evidence type="ECO:0000313" key="14">
    <source>
        <dbReference type="Proteomes" id="UP001489004"/>
    </source>
</evidence>
<dbReference type="Gene3D" id="3.20.20.80">
    <property type="entry name" value="Glycosidases"/>
    <property type="match status" value="1"/>
</dbReference>
<keyword evidence="11" id="KW-0732">Signal</keyword>
<dbReference type="AlphaFoldDB" id="A0AAW1PN96"/>
<dbReference type="Pfam" id="PF01055">
    <property type="entry name" value="Glyco_hydro_31_2nd"/>
    <property type="match status" value="1"/>
</dbReference>